<comment type="subcellular location">
    <subcellularLocation>
        <location evidence="1">Membrane</location>
        <topology evidence="1">Multi-pass membrane protein</topology>
    </subcellularLocation>
</comment>
<keyword evidence="3 5" id="KW-1133">Transmembrane helix</keyword>
<evidence type="ECO:0000259" key="6">
    <source>
        <dbReference type="Pfam" id="PF07291"/>
    </source>
</evidence>
<organism evidence="7 8">
    <name type="scientific">Aequorivita echinoideorum</name>
    <dbReference type="NCBI Taxonomy" id="1549647"/>
    <lineage>
        <taxon>Bacteria</taxon>
        <taxon>Pseudomonadati</taxon>
        <taxon>Bacteroidota</taxon>
        <taxon>Flavobacteriia</taxon>
        <taxon>Flavobacteriales</taxon>
        <taxon>Flavobacteriaceae</taxon>
        <taxon>Aequorivita</taxon>
    </lineage>
</organism>
<evidence type="ECO:0000256" key="2">
    <source>
        <dbReference type="ARBA" id="ARBA00022692"/>
    </source>
</evidence>
<sequence>MIFNKKYREFTVNVISLLFIVLFVYAAMSKLLDFETFQIQLAQAPLLSAYAGMVSVLVPSIEILLAVLLIIPRFRLAALIGCFGLMVMFTAYIVIILNFSDFVPCSCGGVLEKLSWTEHLFFNISFIILAVVAILLATRLPRPGKLTTSYKAVFLALFIIAAFATLLLTVLFISSEKKIYRNEAFQRKYLPHAAEYLGDYELGSNTYYIAGFKDSIIYLGNLQAPLYLKTLDVSLQHIKDFPVAISNIELPYRRARILVEPPFFFLGDGTVPIIFRGNTTDWKADVFSYNEAYFKQFEIADSTRIGIAGISNTTAITNLGLITRATDRDSVIFNDSIITKQVDGIFDSDGLLLWNTKNKKFLYTYFYRNSYEVTDENLFYKYSGKTIDTVSKAILDIAHHTKKDQYKRGQSVMINKYTATFGDYLFINSDRLGRYEDKTATETAAIIDVYNIVTNSYEFSFYLYHQQNKKLNGFRIYKDILIALVDGRLWIYKLKPEYFDPGSNTTHTGQYQE</sequence>
<evidence type="ECO:0000256" key="1">
    <source>
        <dbReference type="ARBA" id="ARBA00004141"/>
    </source>
</evidence>
<feature type="transmembrane region" description="Helical" evidence="5">
    <location>
        <begin position="48"/>
        <end position="71"/>
    </location>
</feature>
<keyword evidence="2 5" id="KW-0812">Transmembrane</keyword>
<dbReference type="EMBL" id="JAHCTB010000003">
    <property type="protein sequence ID" value="MBT0608051.1"/>
    <property type="molecule type" value="Genomic_DNA"/>
</dbReference>
<feature type="domain" description="Methylamine utilisation protein MauE" evidence="6">
    <location>
        <begin position="10"/>
        <end position="135"/>
    </location>
</feature>
<comment type="caution">
    <text evidence="7">The sequence shown here is derived from an EMBL/GenBank/DDBJ whole genome shotgun (WGS) entry which is preliminary data.</text>
</comment>
<proteinExistence type="predicted"/>
<protein>
    <submittedName>
        <fullName evidence="7">DoxX family protein</fullName>
    </submittedName>
</protein>
<dbReference type="RefSeq" id="WP_214112931.1">
    <property type="nucleotide sequence ID" value="NZ_JAHCTB010000003.1"/>
</dbReference>
<feature type="transmembrane region" description="Helical" evidence="5">
    <location>
        <begin position="78"/>
        <end position="100"/>
    </location>
</feature>
<evidence type="ECO:0000313" key="7">
    <source>
        <dbReference type="EMBL" id="MBT0608051.1"/>
    </source>
</evidence>
<dbReference type="InterPro" id="IPR009908">
    <property type="entry name" value="Methylamine_util_MauE"/>
</dbReference>
<dbReference type="Proteomes" id="UP001297092">
    <property type="component" value="Unassembled WGS sequence"/>
</dbReference>
<evidence type="ECO:0000313" key="8">
    <source>
        <dbReference type="Proteomes" id="UP001297092"/>
    </source>
</evidence>
<feature type="transmembrane region" description="Helical" evidence="5">
    <location>
        <begin position="152"/>
        <end position="173"/>
    </location>
</feature>
<dbReference type="Pfam" id="PF07291">
    <property type="entry name" value="MauE"/>
    <property type="match status" value="1"/>
</dbReference>
<evidence type="ECO:0000256" key="5">
    <source>
        <dbReference type="SAM" id="Phobius"/>
    </source>
</evidence>
<feature type="transmembrane region" description="Helical" evidence="5">
    <location>
        <begin position="12"/>
        <end position="28"/>
    </location>
</feature>
<keyword evidence="4 5" id="KW-0472">Membrane</keyword>
<reference evidence="7 8" key="1">
    <citation type="submission" date="2021-05" db="EMBL/GenBank/DDBJ databases">
        <title>Aequorivita echinoideorum JCM 30378 genome.</title>
        <authorList>
            <person name="Zhang H."/>
            <person name="Li C."/>
        </authorList>
    </citation>
    <scope>NUCLEOTIDE SEQUENCE [LARGE SCALE GENOMIC DNA]</scope>
    <source>
        <strain evidence="7 8">JCM30378</strain>
    </source>
</reference>
<evidence type="ECO:0000256" key="4">
    <source>
        <dbReference type="ARBA" id="ARBA00023136"/>
    </source>
</evidence>
<feature type="transmembrane region" description="Helical" evidence="5">
    <location>
        <begin position="120"/>
        <end position="140"/>
    </location>
</feature>
<keyword evidence="8" id="KW-1185">Reference proteome</keyword>
<gene>
    <name evidence="7" type="ORF">KIV10_07650</name>
</gene>
<accession>A0ABS5S4B9</accession>
<name>A0ABS5S4B9_9FLAO</name>
<evidence type="ECO:0000256" key="3">
    <source>
        <dbReference type="ARBA" id="ARBA00022989"/>
    </source>
</evidence>